<evidence type="ECO:0000313" key="2">
    <source>
        <dbReference type="Proteomes" id="UP000499080"/>
    </source>
</evidence>
<evidence type="ECO:0000313" key="1">
    <source>
        <dbReference type="EMBL" id="GBN36128.1"/>
    </source>
</evidence>
<dbReference type="InterPro" id="IPR036397">
    <property type="entry name" value="RNaseH_sf"/>
</dbReference>
<organism evidence="1 2">
    <name type="scientific">Araneus ventricosus</name>
    <name type="common">Orbweaver spider</name>
    <name type="synonym">Epeira ventricosa</name>
    <dbReference type="NCBI Taxonomy" id="182803"/>
    <lineage>
        <taxon>Eukaryota</taxon>
        <taxon>Metazoa</taxon>
        <taxon>Ecdysozoa</taxon>
        <taxon>Arthropoda</taxon>
        <taxon>Chelicerata</taxon>
        <taxon>Arachnida</taxon>
        <taxon>Araneae</taxon>
        <taxon>Araneomorphae</taxon>
        <taxon>Entelegynae</taxon>
        <taxon>Araneoidea</taxon>
        <taxon>Araneidae</taxon>
        <taxon>Araneus</taxon>
    </lineage>
</organism>
<dbReference type="Gene3D" id="3.30.420.10">
    <property type="entry name" value="Ribonuclease H-like superfamily/Ribonuclease H"/>
    <property type="match status" value="1"/>
</dbReference>
<sequence>MWFQHDGAPAHKSAPSLTLLRSMFQANIIGYGGLVEWLPRPPDLNPLDFFLWGLSKSNVYEAESVSRVDLNNRILSAVRCITPVMLRKVQGEFQSRVRLCIVVQGRHLERM</sequence>
<comment type="caution">
    <text evidence="1">The sequence shown here is derived from an EMBL/GenBank/DDBJ whole genome shotgun (WGS) entry which is preliminary data.</text>
</comment>
<name>A0A4Y2N9L6_ARAVE</name>
<accession>A0A4Y2N9L6</accession>
<dbReference type="Proteomes" id="UP000499080">
    <property type="component" value="Unassembled WGS sequence"/>
</dbReference>
<dbReference type="EMBL" id="BGPR01008792">
    <property type="protein sequence ID" value="GBN36128.1"/>
    <property type="molecule type" value="Genomic_DNA"/>
</dbReference>
<dbReference type="PANTHER" id="PTHR47326">
    <property type="entry name" value="TRANSPOSABLE ELEMENT TC3 TRANSPOSASE-LIKE PROTEIN"/>
    <property type="match status" value="1"/>
</dbReference>
<proteinExistence type="predicted"/>
<evidence type="ECO:0008006" key="3">
    <source>
        <dbReference type="Google" id="ProtNLM"/>
    </source>
</evidence>
<dbReference type="PANTHER" id="PTHR47326:SF1">
    <property type="entry name" value="HTH PSQ-TYPE DOMAIN-CONTAINING PROTEIN"/>
    <property type="match status" value="1"/>
</dbReference>
<dbReference type="GO" id="GO:0003676">
    <property type="term" value="F:nucleic acid binding"/>
    <property type="evidence" value="ECO:0007669"/>
    <property type="project" value="InterPro"/>
</dbReference>
<dbReference type="OrthoDB" id="6435261at2759"/>
<dbReference type="AlphaFoldDB" id="A0A4Y2N9L6"/>
<gene>
    <name evidence="1" type="ORF">AVEN_151843_1</name>
</gene>
<keyword evidence="2" id="KW-1185">Reference proteome</keyword>
<reference evidence="1 2" key="1">
    <citation type="journal article" date="2019" name="Sci. Rep.">
        <title>Orb-weaving spider Araneus ventricosus genome elucidates the spidroin gene catalogue.</title>
        <authorList>
            <person name="Kono N."/>
            <person name="Nakamura H."/>
            <person name="Ohtoshi R."/>
            <person name="Moran D.A.P."/>
            <person name="Shinohara A."/>
            <person name="Yoshida Y."/>
            <person name="Fujiwara M."/>
            <person name="Mori M."/>
            <person name="Tomita M."/>
            <person name="Arakawa K."/>
        </authorList>
    </citation>
    <scope>NUCLEOTIDE SEQUENCE [LARGE SCALE GENOMIC DNA]</scope>
</reference>
<protein>
    <recommendedName>
        <fullName evidence="3">Tc1-like transposase DDE domain-containing protein</fullName>
    </recommendedName>
</protein>